<dbReference type="PANTHER" id="PTHR39201:SF1">
    <property type="entry name" value="FLAVODOXIN-LIKE DOMAIN-CONTAINING PROTEIN"/>
    <property type="match status" value="1"/>
</dbReference>
<organism evidence="2 3">
    <name type="scientific">Candidatus Clostridium eludens</name>
    <dbReference type="NCBI Taxonomy" id="3381663"/>
    <lineage>
        <taxon>Bacteria</taxon>
        <taxon>Bacillati</taxon>
        <taxon>Bacillota</taxon>
        <taxon>Clostridia</taxon>
        <taxon>Eubacteriales</taxon>
        <taxon>Clostridiaceae</taxon>
        <taxon>Clostridium</taxon>
    </lineage>
</organism>
<proteinExistence type="predicted"/>
<evidence type="ECO:0000313" key="3">
    <source>
        <dbReference type="Proteomes" id="UP001623660"/>
    </source>
</evidence>
<keyword evidence="3" id="KW-1185">Reference proteome</keyword>
<evidence type="ECO:0000259" key="1">
    <source>
        <dbReference type="Pfam" id="PF12682"/>
    </source>
</evidence>
<name>A0ABW8SI31_9CLOT</name>
<gene>
    <name evidence="2" type="ORF">ACJDU8_08785</name>
</gene>
<dbReference type="RefSeq" id="WP_406791774.1">
    <property type="nucleotide sequence ID" value="NZ_JBJHZX010000011.1"/>
</dbReference>
<evidence type="ECO:0000313" key="2">
    <source>
        <dbReference type="EMBL" id="MFL0195655.1"/>
    </source>
</evidence>
<dbReference type="Proteomes" id="UP001623660">
    <property type="component" value="Unassembled WGS sequence"/>
</dbReference>
<reference evidence="2 3" key="1">
    <citation type="submission" date="2024-11" db="EMBL/GenBank/DDBJ databases">
        <authorList>
            <person name="Heng Y.C."/>
            <person name="Lim A.C.H."/>
            <person name="Lee J.K.Y."/>
            <person name="Kittelmann S."/>
        </authorList>
    </citation>
    <scope>NUCLEOTIDE SEQUENCE [LARGE SCALE GENOMIC DNA]</scope>
    <source>
        <strain evidence="2 3">WILCCON 0269</strain>
    </source>
</reference>
<dbReference type="InterPro" id="IPR008254">
    <property type="entry name" value="Flavodoxin/NO_synth"/>
</dbReference>
<dbReference type="Pfam" id="PF12682">
    <property type="entry name" value="Flavodoxin_4"/>
    <property type="match status" value="1"/>
</dbReference>
<dbReference type="PANTHER" id="PTHR39201">
    <property type="entry name" value="EXPORTED PROTEIN-RELATED"/>
    <property type="match status" value="1"/>
</dbReference>
<accession>A0ABW8SI31</accession>
<dbReference type="InterPro" id="IPR029039">
    <property type="entry name" value="Flavoprotein-like_sf"/>
</dbReference>
<sequence>MPKSLIAFFSYSGNTEVIANTIKENVGGELFKIETIESYPTNYNGVVDKARQEQNAHYRPELAAKVTDMDSYDIIYIGYPNWCSTIPMAVFTFLESYDFSGKTIIPFCTHGGGGMGRSASDIKKLCPNSNVLEGVAISGSSVNKAGKDVSAWLSEIGVI</sequence>
<protein>
    <submittedName>
        <fullName evidence="2">Flavodoxin</fullName>
    </submittedName>
</protein>
<dbReference type="Gene3D" id="3.40.50.360">
    <property type="match status" value="1"/>
</dbReference>
<comment type="caution">
    <text evidence="2">The sequence shown here is derived from an EMBL/GenBank/DDBJ whole genome shotgun (WGS) entry which is preliminary data.</text>
</comment>
<dbReference type="SUPFAM" id="SSF52218">
    <property type="entry name" value="Flavoproteins"/>
    <property type="match status" value="1"/>
</dbReference>
<dbReference type="EMBL" id="JBJHZX010000011">
    <property type="protein sequence ID" value="MFL0195655.1"/>
    <property type="molecule type" value="Genomic_DNA"/>
</dbReference>
<feature type="domain" description="Flavodoxin-like" evidence="1">
    <location>
        <begin position="3"/>
        <end position="154"/>
    </location>
</feature>